<proteinExistence type="inferred from homology"/>
<dbReference type="CDD" id="cd14007">
    <property type="entry name" value="STKc_Aurora"/>
    <property type="match status" value="1"/>
</dbReference>
<feature type="binding site" evidence="11">
    <location>
        <position position="281"/>
    </location>
    <ligand>
        <name>ATP</name>
        <dbReference type="ChEBI" id="CHEBI:30616"/>
    </ligand>
</feature>
<dbReference type="GO" id="GO:0045143">
    <property type="term" value="P:homologous chromosome segregation"/>
    <property type="evidence" value="ECO:0007669"/>
    <property type="project" value="UniProtKB-ARBA"/>
</dbReference>
<keyword evidence="3 14" id="KW-0723">Serine/threonine-protein kinase</keyword>
<comment type="catalytic activity">
    <reaction evidence="9 15">
        <text>L-seryl-[protein] + ATP = O-phospho-L-seryl-[protein] + ADP + H(+)</text>
        <dbReference type="Rhea" id="RHEA:17989"/>
        <dbReference type="Rhea" id="RHEA-COMP:9863"/>
        <dbReference type="Rhea" id="RHEA-COMP:11604"/>
        <dbReference type="ChEBI" id="CHEBI:15378"/>
        <dbReference type="ChEBI" id="CHEBI:29999"/>
        <dbReference type="ChEBI" id="CHEBI:30616"/>
        <dbReference type="ChEBI" id="CHEBI:83421"/>
        <dbReference type="ChEBI" id="CHEBI:456216"/>
        <dbReference type="EC" id="2.7.11.1"/>
    </reaction>
</comment>
<feature type="region of interest" description="Disordered" evidence="16">
    <location>
        <begin position="1"/>
        <end position="42"/>
    </location>
</feature>
<feature type="cross-link" description="Glycyl lysine isopeptide (Lys-Gly) (interchain with G-Cter in SUMO2)" evidence="12">
    <location>
        <position position="265"/>
    </location>
</feature>
<dbReference type="GO" id="GO:0032133">
    <property type="term" value="C:chromosome passenger complex"/>
    <property type="evidence" value="ECO:0007669"/>
    <property type="project" value="UniProtKB-ARBA"/>
</dbReference>
<keyword evidence="4 15" id="KW-0808">Transferase</keyword>
<evidence type="ECO:0000313" key="19">
    <source>
        <dbReference type="Proteomes" id="UP000265663"/>
    </source>
</evidence>
<dbReference type="PROSITE" id="PS00107">
    <property type="entry name" value="PROTEIN_KINASE_ATP"/>
    <property type="match status" value="1"/>
</dbReference>
<feature type="compositionally biased region" description="Polar residues" evidence="16">
    <location>
        <begin position="118"/>
        <end position="127"/>
    </location>
</feature>
<evidence type="ECO:0000259" key="17">
    <source>
        <dbReference type="PROSITE" id="PS50011"/>
    </source>
</evidence>
<dbReference type="GO" id="GO:0008608">
    <property type="term" value="P:attachment of spindle microtubules to kinetochore"/>
    <property type="evidence" value="ECO:0007669"/>
    <property type="project" value="UniProtKB-ARBA"/>
</dbReference>
<dbReference type="PANTHER" id="PTHR24350">
    <property type="entry name" value="SERINE/THREONINE-PROTEIN KINASE IAL-RELATED"/>
    <property type="match status" value="1"/>
</dbReference>
<dbReference type="GO" id="GO:0051233">
    <property type="term" value="C:spindle midzone"/>
    <property type="evidence" value="ECO:0007669"/>
    <property type="project" value="UniProtKB-ARBA"/>
</dbReference>
<keyword evidence="7 11" id="KW-0067">ATP-binding</keyword>
<dbReference type="InterPro" id="IPR008271">
    <property type="entry name" value="Ser/Thr_kinase_AS"/>
</dbReference>
<evidence type="ECO:0000256" key="4">
    <source>
        <dbReference type="ARBA" id="ARBA00022679"/>
    </source>
</evidence>
<dbReference type="GO" id="GO:0072479">
    <property type="term" value="P:response to mitotic cell cycle spindle assembly checkpoint signaling"/>
    <property type="evidence" value="ECO:0007669"/>
    <property type="project" value="UniProtKB-ARBA"/>
</dbReference>
<dbReference type="GO" id="GO:0004674">
    <property type="term" value="F:protein serine/threonine kinase activity"/>
    <property type="evidence" value="ECO:0007669"/>
    <property type="project" value="UniProtKB-KW"/>
</dbReference>
<evidence type="ECO:0000313" key="18">
    <source>
        <dbReference type="EMBL" id="RMZ66179.1"/>
    </source>
</evidence>
<keyword evidence="6 15" id="KW-0418">Kinase</keyword>
<evidence type="ECO:0000256" key="14">
    <source>
        <dbReference type="RuleBase" id="RU000304"/>
    </source>
</evidence>
<dbReference type="Pfam" id="PF00069">
    <property type="entry name" value="Pkinase"/>
    <property type="match status" value="1"/>
</dbReference>
<evidence type="ECO:0000256" key="6">
    <source>
        <dbReference type="ARBA" id="ARBA00022777"/>
    </source>
</evidence>
<dbReference type="AlphaFoldDB" id="A0A3M7LVD3"/>
<evidence type="ECO:0000256" key="2">
    <source>
        <dbReference type="ARBA" id="ARBA00021157"/>
    </source>
</evidence>
<organism evidence="18 19">
    <name type="scientific">Pyrenophora seminiperda CCB06</name>
    <dbReference type="NCBI Taxonomy" id="1302712"/>
    <lineage>
        <taxon>Eukaryota</taxon>
        <taxon>Fungi</taxon>
        <taxon>Dikarya</taxon>
        <taxon>Ascomycota</taxon>
        <taxon>Pezizomycotina</taxon>
        <taxon>Dothideomycetes</taxon>
        <taxon>Pleosporomycetidae</taxon>
        <taxon>Pleosporales</taxon>
        <taxon>Pleosporineae</taxon>
        <taxon>Pleosporaceae</taxon>
        <taxon>Pyrenophora</taxon>
    </lineage>
</organism>
<dbReference type="EC" id="2.7.11.1" evidence="1 15"/>
<evidence type="ECO:0000256" key="1">
    <source>
        <dbReference type="ARBA" id="ARBA00012513"/>
    </source>
</evidence>
<dbReference type="FunFam" id="1.10.510.10:FF:000235">
    <property type="entry name" value="Serine/threonine-protein kinase ark1"/>
    <property type="match status" value="1"/>
</dbReference>
<dbReference type="InterPro" id="IPR030616">
    <property type="entry name" value="Aur-like"/>
</dbReference>
<dbReference type="InterPro" id="IPR000719">
    <property type="entry name" value="Prot_kinase_dom"/>
</dbReference>
<feature type="binding site" evidence="11">
    <location>
        <begin position="216"/>
        <end position="218"/>
    </location>
    <ligand>
        <name>ATP</name>
        <dbReference type="ChEBI" id="CHEBI:30616"/>
    </ligand>
</feature>
<feature type="domain" description="Protein kinase" evidence="17">
    <location>
        <begin position="138"/>
        <end position="390"/>
    </location>
</feature>
<evidence type="ECO:0000256" key="5">
    <source>
        <dbReference type="ARBA" id="ARBA00022741"/>
    </source>
</evidence>
<evidence type="ECO:0000256" key="15">
    <source>
        <dbReference type="RuleBase" id="RU367134"/>
    </source>
</evidence>
<dbReference type="GO" id="GO:0000819">
    <property type="term" value="P:sister chromatid segregation"/>
    <property type="evidence" value="ECO:0007669"/>
    <property type="project" value="UniProtKB-ARBA"/>
</dbReference>
<feature type="binding site" evidence="11">
    <location>
        <position position="148"/>
    </location>
    <ligand>
        <name>ATP</name>
        <dbReference type="ChEBI" id="CHEBI:30616"/>
    </ligand>
</feature>
<evidence type="ECO:0000256" key="16">
    <source>
        <dbReference type="SAM" id="MobiDB-lite"/>
    </source>
</evidence>
<dbReference type="SUPFAM" id="SSF56112">
    <property type="entry name" value="Protein kinase-like (PK-like)"/>
    <property type="match status" value="1"/>
</dbReference>
<feature type="binding site" evidence="11 13">
    <location>
        <position position="167"/>
    </location>
    <ligand>
        <name>ATP</name>
        <dbReference type="ChEBI" id="CHEBI:30616"/>
    </ligand>
</feature>
<feature type="region of interest" description="Disordered" evidence="16">
    <location>
        <begin position="105"/>
        <end position="131"/>
    </location>
</feature>
<feature type="binding site" evidence="11">
    <location>
        <begin position="267"/>
        <end position="268"/>
    </location>
    <ligand>
        <name>ATP</name>
        <dbReference type="ChEBI" id="CHEBI:30616"/>
    </ligand>
</feature>
<evidence type="ECO:0000256" key="9">
    <source>
        <dbReference type="ARBA" id="ARBA00048679"/>
    </source>
</evidence>
<comment type="catalytic activity">
    <reaction evidence="8 15">
        <text>L-threonyl-[protein] + ATP = O-phospho-L-threonyl-[protein] + ADP + H(+)</text>
        <dbReference type="Rhea" id="RHEA:46608"/>
        <dbReference type="Rhea" id="RHEA-COMP:11060"/>
        <dbReference type="Rhea" id="RHEA-COMP:11605"/>
        <dbReference type="ChEBI" id="CHEBI:15378"/>
        <dbReference type="ChEBI" id="CHEBI:30013"/>
        <dbReference type="ChEBI" id="CHEBI:30616"/>
        <dbReference type="ChEBI" id="CHEBI:61977"/>
        <dbReference type="ChEBI" id="CHEBI:456216"/>
        <dbReference type="EC" id="2.7.11.1"/>
    </reaction>
</comment>
<evidence type="ECO:0000256" key="11">
    <source>
        <dbReference type="PIRSR" id="PIRSR630616-2"/>
    </source>
</evidence>
<dbReference type="OrthoDB" id="377346at2759"/>
<dbReference type="SMART" id="SM00220">
    <property type="entry name" value="S_TKc"/>
    <property type="match status" value="1"/>
</dbReference>
<name>A0A3M7LVD3_9PLEO</name>
<evidence type="ECO:0000256" key="3">
    <source>
        <dbReference type="ARBA" id="ARBA00022527"/>
    </source>
</evidence>
<dbReference type="FunFam" id="3.30.200.20:FF:000042">
    <property type="entry name" value="Aurora kinase A"/>
    <property type="match status" value="1"/>
</dbReference>
<dbReference type="GO" id="GO:0090266">
    <property type="term" value="P:regulation of mitotic cell cycle spindle assembly checkpoint"/>
    <property type="evidence" value="ECO:0007669"/>
    <property type="project" value="UniProtKB-ARBA"/>
</dbReference>
<evidence type="ECO:0000256" key="13">
    <source>
        <dbReference type="PROSITE-ProRule" id="PRU10141"/>
    </source>
</evidence>
<protein>
    <recommendedName>
        <fullName evidence="2 15">Aurora kinase</fullName>
        <ecNumber evidence="1 15">2.7.11.1</ecNumber>
    </recommendedName>
</protein>
<dbReference type="EMBL" id="KE747806">
    <property type="protein sequence ID" value="RMZ66179.1"/>
    <property type="molecule type" value="Genomic_DNA"/>
</dbReference>
<comment type="similarity">
    <text evidence="15">Belongs to the protein kinase superfamily. Ser/Thr protein kinase family. Aurora subfamily.</text>
</comment>
<dbReference type="GO" id="GO:1902115">
    <property type="term" value="P:regulation of organelle assembly"/>
    <property type="evidence" value="ECO:0007669"/>
    <property type="project" value="UniProtKB-ARBA"/>
</dbReference>
<keyword evidence="5 11" id="KW-0547">Nucleotide-binding</keyword>
<evidence type="ECO:0000256" key="12">
    <source>
        <dbReference type="PIRSR" id="PIRSR630616-3"/>
    </source>
</evidence>
<accession>A0A3M7LVD3</accession>
<gene>
    <name evidence="18" type="ORF">GMOD_00005256</name>
</gene>
<reference evidence="18 19" key="1">
    <citation type="journal article" date="2014" name="PLoS ONE">
        <title>De novo Genome Assembly of the Fungal Plant Pathogen Pyrenophora semeniperda.</title>
        <authorList>
            <person name="Soliai M.M."/>
            <person name="Meyer S.E."/>
            <person name="Udall J.A."/>
            <person name="Elzinga D.E."/>
            <person name="Hermansen R.A."/>
            <person name="Bodily P.M."/>
            <person name="Hart A.A."/>
            <person name="Coleman C.E."/>
        </authorList>
    </citation>
    <scope>NUCLEOTIDE SEQUENCE [LARGE SCALE GENOMIC DNA]</scope>
    <source>
        <strain evidence="18 19">CCB06</strain>
        <tissue evidence="18">Mycelium</tissue>
    </source>
</reference>
<feature type="active site" description="Proton acceptor" evidence="10">
    <location>
        <position position="263"/>
    </location>
</feature>
<evidence type="ECO:0000256" key="7">
    <source>
        <dbReference type="ARBA" id="ARBA00022840"/>
    </source>
</evidence>
<dbReference type="Proteomes" id="UP000265663">
    <property type="component" value="Unassembled WGS sequence"/>
</dbReference>
<dbReference type="InterPro" id="IPR017441">
    <property type="entry name" value="Protein_kinase_ATP_BS"/>
</dbReference>
<evidence type="ECO:0000256" key="10">
    <source>
        <dbReference type="PIRSR" id="PIRSR630616-1"/>
    </source>
</evidence>
<dbReference type="PROSITE" id="PS00108">
    <property type="entry name" value="PROTEIN_KINASE_ST"/>
    <property type="match status" value="1"/>
</dbReference>
<dbReference type="PROSITE" id="PS50011">
    <property type="entry name" value="PROTEIN_KINASE_DOM"/>
    <property type="match status" value="1"/>
</dbReference>
<sequence>MTIITITSEARPRSTATAALTHSNKMAPRKPTADAHPTGASVPNKVSAALTEIKSTLQRTKAKLRTYNQSKVTKTSAKGKAVNERDSLKQMTGRLSAVKEAVGNMAASSSGDELRSDTGASSLTGSPQHYPPLTAHDFEVGGTLGRGKFGRVFLARHMATNYVCALKIISKAQASTGAEERLIRRELEIHKNLAHKNILKLLAWFHDEKSVYLVLEYAPNGNLFSKLNKQPKSRFTEEQTAIYMTQIASALRYMHSKNIMHRDIKPENILLGLHSEIKLADFGYSVHSESGHRSTVCGTLDYLSPEVAVMLLKPGMSDGWYTKAIDQWSLGVLMYELLVGRAPFEMPDTKSTQRRIANYQGKGLKIPGHLLNLDAEKRMSLDDVLRHRWVVGRAGKAVSSGPQASDQLLQTGA</sequence>
<keyword evidence="19" id="KW-1185">Reference proteome</keyword>
<dbReference type="GO" id="GO:0000776">
    <property type="term" value="C:kinetochore"/>
    <property type="evidence" value="ECO:0007669"/>
    <property type="project" value="UniProtKB-ARBA"/>
</dbReference>
<dbReference type="GO" id="GO:0032465">
    <property type="term" value="P:regulation of cytokinesis"/>
    <property type="evidence" value="ECO:0007669"/>
    <property type="project" value="UniProtKB-ARBA"/>
</dbReference>
<dbReference type="GO" id="GO:0005524">
    <property type="term" value="F:ATP binding"/>
    <property type="evidence" value="ECO:0007669"/>
    <property type="project" value="UniProtKB-UniRule"/>
</dbReference>
<dbReference type="InterPro" id="IPR011009">
    <property type="entry name" value="Kinase-like_dom_sf"/>
</dbReference>
<dbReference type="GO" id="GO:0044779">
    <property type="term" value="P:meiotic spindle checkpoint signaling"/>
    <property type="evidence" value="ECO:0007669"/>
    <property type="project" value="UniProtKB-ARBA"/>
</dbReference>
<dbReference type="Gene3D" id="1.10.510.10">
    <property type="entry name" value="Transferase(Phosphotransferase) domain 1"/>
    <property type="match status" value="1"/>
</dbReference>
<feature type="compositionally biased region" description="Polar residues" evidence="16">
    <location>
        <begin position="1"/>
        <end position="24"/>
    </location>
</feature>
<evidence type="ECO:0000256" key="8">
    <source>
        <dbReference type="ARBA" id="ARBA00047899"/>
    </source>
</evidence>